<dbReference type="OrthoDB" id="5364946at2759"/>
<dbReference type="InterPro" id="IPR029064">
    <property type="entry name" value="Ribosomal_eL30-like_sf"/>
</dbReference>
<evidence type="ECO:0000256" key="1">
    <source>
        <dbReference type="ARBA" id="ARBA00004604"/>
    </source>
</evidence>
<dbReference type="InterPro" id="IPR018492">
    <property type="entry name" value="Ribosomal_eL8/Nhp2"/>
</dbReference>
<evidence type="ECO:0000313" key="10">
    <source>
        <dbReference type="Proteomes" id="UP000183365"/>
    </source>
</evidence>
<protein>
    <recommendedName>
        <fullName evidence="6">H/ACA ribonucleoprotein complex subunit 2</fullName>
    </recommendedName>
    <alternativeName>
        <fullName evidence="6">Nucleolar protein family A member 2</fullName>
    </alternativeName>
</protein>
<dbReference type="VEuPathDB" id="FungiDB:HGUI_03995"/>
<feature type="region of interest" description="Disordered" evidence="7">
    <location>
        <begin position="1"/>
        <end position="37"/>
    </location>
</feature>
<evidence type="ECO:0000313" key="9">
    <source>
        <dbReference type="EMBL" id="SGZ41794.1"/>
    </source>
</evidence>
<comment type="subcellular location">
    <subcellularLocation>
        <location evidence="1 6">Nucleus</location>
        <location evidence="1 6">Nucleolus</location>
    </subcellularLocation>
</comment>
<comment type="similarity">
    <text evidence="2 6">Belongs to the eukaryotic ribosomal protein eL8 family.</text>
</comment>
<feature type="domain" description="Ribosomal protein eL8/eL30/eS12/Gadd45" evidence="8">
    <location>
        <begin position="60"/>
        <end position="149"/>
    </location>
</feature>
<evidence type="ECO:0000256" key="3">
    <source>
        <dbReference type="ARBA" id="ARBA00022884"/>
    </source>
</evidence>
<accession>A0A1L0B5W7</accession>
<dbReference type="PRINTS" id="PR00883">
    <property type="entry name" value="NUCLEARHMG"/>
</dbReference>
<proteinExistence type="inferred from homology"/>
<keyword evidence="4 6" id="KW-0539">Nucleus</keyword>
<dbReference type="Proteomes" id="UP000183365">
    <property type="component" value="Unassembled WGS sequence"/>
</dbReference>
<dbReference type="PANTHER" id="PTHR23105">
    <property type="entry name" value="RIBOSOMAL PROTEIN L7AE FAMILY MEMBER"/>
    <property type="match status" value="1"/>
</dbReference>
<keyword evidence="5 6" id="KW-0687">Ribonucleoprotein</keyword>
<evidence type="ECO:0000256" key="2">
    <source>
        <dbReference type="ARBA" id="ARBA00007337"/>
    </source>
</evidence>
<keyword evidence="3 6" id="KW-0694">RNA-binding</keyword>
<dbReference type="GO" id="GO:0003723">
    <property type="term" value="F:RNA binding"/>
    <property type="evidence" value="ECO:0007669"/>
    <property type="project" value="UniProtKB-UniRule"/>
</dbReference>
<sequence length="170" mass="19173">MGKSSKVKESSKSIKHSKEVKDSKKESKKESKEDKSLYEQRLPFVTPFSTPLADKKLNKKLLKLIKKSSKAKDCKRGIKEVIKAVKHNSKGLVVLAGDVYPYDVISHLPVFLEDHNIPYVFIPSKSDLGNACNTKRATSTLFIVPGSNKKGKSDEYKEEYEEVMKLVKTL</sequence>
<dbReference type="EMBL" id="FQNF01000159">
    <property type="protein sequence ID" value="SGZ41794.1"/>
    <property type="molecule type" value="Genomic_DNA"/>
</dbReference>
<evidence type="ECO:0000259" key="8">
    <source>
        <dbReference type="Pfam" id="PF01248"/>
    </source>
</evidence>
<reference evidence="10" key="1">
    <citation type="submission" date="2016-11" db="EMBL/GenBank/DDBJ databases">
        <authorList>
            <person name="Guldener U."/>
        </authorList>
    </citation>
    <scope>NUCLEOTIDE SEQUENCE [LARGE SCALE GENOMIC DNA]</scope>
</reference>
<dbReference type="GO" id="GO:0042254">
    <property type="term" value="P:ribosome biogenesis"/>
    <property type="evidence" value="ECO:0007669"/>
    <property type="project" value="UniProtKB-ARBA"/>
</dbReference>
<dbReference type="AlphaFoldDB" id="A0A1L0B5W7"/>
<comment type="function">
    <text evidence="6">Required for ribosome biogenesis. Part of a complex which catalyzes pseudouridylation of rRNA. This involves the isomerization of uridine such that the ribose is subsequently attached to C5, instead of the normal N1. Pseudouridine ('psi') residues may serve to stabilize the conformation of rRNAs.</text>
</comment>
<dbReference type="Pfam" id="PF01248">
    <property type="entry name" value="Ribosomal_L7Ae"/>
    <property type="match status" value="1"/>
</dbReference>
<dbReference type="GO" id="GO:0031120">
    <property type="term" value="P:snRNA pseudouridine synthesis"/>
    <property type="evidence" value="ECO:0007669"/>
    <property type="project" value="UniProtKB-UniRule"/>
</dbReference>
<name>A0A1L0B5W7_9ASCO</name>
<dbReference type="GO" id="GO:0031429">
    <property type="term" value="C:box H/ACA snoRNP complex"/>
    <property type="evidence" value="ECO:0007669"/>
    <property type="project" value="UniProtKB-UniRule"/>
</dbReference>
<evidence type="ECO:0000256" key="6">
    <source>
        <dbReference type="RuleBase" id="RU366039"/>
    </source>
</evidence>
<organism evidence="9 10">
    <name type="scientific">Hanseniaspora guilliermondii</name>
    <dbReference type="NCBI Taxonomy" id="56406"/>
    <lineage>
        <taxon>Eukaryota</taxon>
        <taxon>Fungi</taxon>
        <taxon>Dikarya</taxon>
        <taxon>Ascomycota</taxon>
        <taxon>Saccharomycotina</taxon>
        <taxon>Saccharomycetes</taxon>
        <taxon>Saccharomycodales</taxon>
        <taxon>Saccharomycodaceae</taxon>
        <taxon>Hanseniaspora</taxon>
    </lineage>
</organism>
<dbReference type="InterPro" id="IPR002415">
    <property type="entry name" value="H/ACA_rnp_Nhp2-like"/>
</dbReference>
<dbReference type="PRINTS" id="PR00881">
    <property type="entry name" value="L7ARS6FAMILY"/>
</dbReference>
<dbReference type="InterPro" id="IPR050257">
    <property type="entry name" value="eL8/uL1-like"/>
</dbReference>
<dbReference type="GO" id="GO:0000398">
    <property type="term" value="P:mRNA splicing, via spliceosome"/>
    <property type="evidence" value="ECO:0007669"/>
    <property type="project" value="UniProtKB-UniRule"/>
</dbReference>
<comment type="function">
    <text evidence="6">Common component of the spliceosome and rRNA processing machinery.</text>
</comment>
<dbReference type="InterPro" id="IPR004038">
    <property type="entry name" value="Ribosomal_eL8/eL30/eS12/Gad45"/>
</dbReference>
<evidence type="ECO:0000256" key="5">
    <source>
        <dbReference type="ARBA" id="ARBA00023274"/>
    </source>
</evidence>
<keyword evidence="10" id="KW-1185">Reference proteome</keyword>
<dbReference type="SUPFAM" id="SSF55315">
    <property type="entry name" value="L30e-like"/>
    <property type="match status" value="1"/>
</dbReference>
<evidence type="ECO:0000256" key="7">
    <source>
        <dbReference type="SAM" id="MobiDB-lite"/>
    </source>
</evidence>
<gene>
    <name evidence="9" type="ORF">HGUI_03995</name>
</gene>
<evidence type="ECO:0000256" key="4">
    <source>
        <dbReference type="ARBA" id="ARBA00023242"/>
    </source>
</evidence>
<dbReference type="Gene3D" id="3.30.1330.30">
    <property type="match status" value="1"/>
</dbReference>